<gene>
    <name evidence="2" type="ORF">M3P19_15645</name>
</gene>
<accession>A0ABT0PVN3</accession>
<keyword evidence="1" id="KW-1133">Transmembrane helix</keyword>
<proteinExistence type="predicted"/>
<evidence type="ECO:0000313" key="3">
    <source>
        <dbReference type="Proteomes" id="UP001203607"/>
    </source>
</evidence>
<protein>
    <recommendedName>
        <fullName evidence="4">Type II secretion system protein</fullName>
    </recommendedName>
</protein>
<name>A0ABT0PVN3_9FLAO</name>
<reference evidence="2 3" key="1">
    <citation type="submission" date="2022-05" db="EMBL/GenBank/DDBJ databases">
        <authorList>
            <person name="Park J.-S."/>
        </authorList>
    </citation>
    <scope>NUCLEOTIDE SEQUENCE [LARGE SCALE GENOMIC DNA]</scope>
    <source>
        <strain evidence="2 3">2012CJ35-5</strain>
    </source>
</reference>
<dbReference type="RefSeq" id="WP_249658632.1">
    <property type="nucleotide sequence ID" value="NZ_JAMFMA010000004.1"/>
</dbReference>
<evidence type="ECO:0000256" key="1">
    <source>
        <dbReference type="SAM" id="Phobius"/>
    </source>
</evidence>
<keyword evidence="1" id="KW-0472">Membrane</keyword>
<evidence type="ECO:0008006" key="4">
    <source>
        <dbReference type="Google" id="ProtNLM"/>
    </source>
</evidence>
<keyword evidence="3" id="KW-1185">Reference proteome</keyword>
<feature type="transmembrane region" description="Helical" evidence="1">
    <location>
        <begin position="12"/>
        <end position="33"/>
    </location>
</feature>
<organism evidence="2 3">
    <name type="scientific">Flagellimonas spongiicola</name>
    <dbReference type="NCBI Taxonomy" id="2942208"/>
    <lineage>
        <taxon>Bacteria</taxon>
        <taxon>Pseudomonadati</taxon>
        <taxon>Bacteroidota</taxon>
        <taxon>Flavobacteriia</taxon>
        <taxon>Flavobacteriales</taxon>
        <taxon>Flavobacteriaceae</taxon>
        <taxon>Flagellimonas</taxon>
    </lineage>
</organism>
<comment type="caution">
    <text evidence="2">The sequence shown here is derived from an EMBL/GenBank/DDBJ whole genome shotgun (WGS) entry which is preliminary data.</text>
</comment>
<sequence>MVVLKKIKGSTLMETLVATILIVVIFLMSSMLMNSMFANTKGKNDKLVKQELMLLQYKVDHGTLQLPYYDELDSWEIEVYSKGNKVTFSAVHPEQESGIQIERKYE</sequence>
<dbReference type="Proteomes" id="UP001203607">
    <property type="component" value="Unassembled WGS sequence"/>
</dbReference>
<keyword evidence="1" id="KW-0812">Transmembrane</keyword>
<dbReference type="EMBL" id="JAMFMA010000004">
    <property type="protein sequence ID" value="MCL6275448.1"/>
    <property type="molecule type" value="Genomic_DNA"/>
</dbReference>
<evidence type="ECO:0000313" key="2">
    <source>
        <dbReference type="EMBL" id="MCL6275448.1"/>
    </source>
</evidence>